<evidence type="ECO:0000313" key="2">
    <source>
        <dbReference type="Proteomes" id="UP000233769"/>
    </source>
</evidence>
<protein>
    <submittedName>
        <fullName evidence="1">Uncharacterized protein</fullName>
    </submittedName>
</protein>
<name>A0A2N9AHZ7_METEX</name>
<dbReference type="Proteomes" id="UP000233769">
    <property type="component" value="Chromosome tk0001"/>
</dbReference>
<proteinExistence type="predicted"/>
<sequence>MMVLIFPQLCQSRQRIGKANFLR</sequence>
<accession>A0A2N9AHZ7</accession>
<reference evidence="2" key="1">
    <citation type="submission" date="2017-10" db="EMBL/GenBank/DDBJ databases">
        <authorList>
            <person name="Regsiter A."/>
            <person name="William W."/>
        </authorList>
    </citation>
    <scope>NUCLEOTIDE SEQUENCE [LARGE SCALE GENOMIC DNA]</scope>
</reference>
<organism evidence="1 2">
    <name type="scientific">Methylorubrum extorquens</name>
    <name type="common">Methylobacterium dichloromethanicum</name>
    <name type="synonym">Methylobacterium extorquens</name>
    <dbReference type="NCBI Taxonomy" id="408"/>
    <lineage>
        <taxon>Bacteria</taxon>
        <taxon>Pseudomonadati</taxon>
        <taxon>Pseudomonadota</taxon>
        <taxon>Alphaproteobacteria</taxon>
        <taxon>Hyphomicrobiales</taxon>
        <taxon>Methylobacteriaceae</taxon>
        <taxon>Methylorubrum</taxon>
    </lineage>
</organism>
<dbReference type="EMBL" id="LT962688">
    <property type="protein sequence ID" value="SOR26951.1"/>
    <property type="molecule type" value="Genomic_DNA"/>
</dbReference>
<gene>
    <name evidence="1" type="ORF">TK0001_0349</name>
</gene>
<evidence type="ECO:0000313" key="1">
    <source>
        <dbReference type="EMBL" id="SOR26951.1"/>
    </source>
</evidence>
<dbReference type="AlphaFoldDB" id="A0A2N9AHZ7"/>